<evidence type="ECO:0000313" key="3">
    <source>
        <dbReference type="Proteomes" id="UP000071979"/>
    </source>
</evidence>
<evidence type="ECO:0000259" key="1">
    <source>
        <dbReference type="Pfam" id="PF19077"/>
    </source>
</evidence>
<name>A0A8E1V7M3_9GAMM</name>
<dbReference type="AlphaFoldDB" id="A0A8E1V7M3"/>
<sequence>MELFNYEEVKYLERDTNTPTFFGYANSEIGKGGTMLITVGKETFSVDIDPANGYWSWTPSTPLDDGYYNMSFQSVDKAGNVSTPSLRTLIVDTTPPAAPTLLNMYDDQGDITGSFDSGKMTDDRRPTLTGIAEKGVIVYLKEGNTVIGSAKADENTGMWKIEPEVDLTDGQHDLTLVASETFAGKVREGEASDEFIIIIGKDGEVPVDPGGVAKIIDAVDNVGSVTGSLKSDGITDDTTPELRGSAPAGSVVRIQYRNAQGEWVDGGNAVMKGTSWSWTPNPALGEGNWQFRANAGDEWSNEFKLNIDLTPASETTIAYAWDNYGHATGMLGNSARTDDRTPTLHGRAEANSIVYIEYGKAGAPWIPGYSVQVGADGNWEFTIPIELDNGNWEFRAKSGNSGAFTPKFKLNVIDNNLAPTIDFALDNVGKTQGKLASGSVTDDTTPELQGHAEANSTVYIEYYLGNNSKNIASVTANIYGEWTFSPPKLSYGNWTFNAYTNDKAQSSFEIKVREADLISHREDFSNGTYIIQQGTSVTLASGIKVYNQYGNASQRNEFLVGPDLGTGNPSNSKQTAVHFYIDKSNYFKFDAQAQQATHNMIRFYNEKDELIGSIELSKWGGMKPYEFIAPQGQLISKVSAFNSFYDDGTGNSRYDTIFLDNFEWGIKDNMVKSTDTSLNEISILDSDTFGALDNITVEDVFSKGTKDFFIDDGKTQLMINGNQGDTMRLEDILPEGSEQEGWTQQTGTVTIAGNQYHVFSHGDAELLVQDGVTVNLV</sequence>
<feature type="domain" description="Bacterial Ig-like" evidence="1">
    <location>
        <begin position="432"/>
        <end position="504"/>
    </location>
</feature>
<feature type="domain" description="Bacterial Ig-like" evidence="1">
    <location>
        <begin position="17"/>
        <end position="93"/>
    </location>
</feature>
<feature type="domain" description="Bacterial Ig-like" evidence="1">
    <location>
        <begin position="222"/>
        <end position="302"/>
    </location>
</feature>
<feature type="domain" description="Bacterial Ig-like" evidence="1">
    <location>
        <begin position="107"/>
        <end position="190"/>
    </location>
</feature>
<reference evidence="2 3" key="1">
    <citation type="journal article" date="2016" name="Front. Microbiol.">
        <title>Genomic Resource of Rice Seed Associated Bacteria.</title>
        <authorList>
            <person name="Midha S."/>
            <person name="Bansal K."/>
            <person name="Sharma S."/>
            <person name="Kumar N."/>
            <person name="Patil P.P."/>
            <person name="Chaudhry V."/>
            <person name="Patil P.B."/>
        </authorList>
    </citation>
    <scope>NUCLEOTIDE SEQUENCE [LARGE SCALE GENOMIC DNA]</scope>
    <source>
        <strain evidence="2 3">SA3</strain>
    </source>
</reference>
<accession>A0A8E1V7M3</accession>
<dbReference type="Proteomes" id="UP000071979">
    <property type="component" value="Unassembled WGS sequence"/>
</dbReference>
<comment type="caution">
    <text evidence="2">The sequence shown here is derived from an EMBL/GenBank/DDBJ whole genome shotgun (WGS) entry which is preliminary data.</text>
</comment>
<gene>
    <name evidence="2" type="ORF">SA3R_22165</name>
</gene>
<dbReference type="Pfam" id="PF19077">
    <property type="entry name" value="Big_13"/>
    <property type="match status" value="5"/>
</dbReference>
<dbReference type="InterPro" id="IPR044016">
    <property type="entry name" value="Big_13"/>
</dbReference>
<organism evidence="2 3">
    <name type="scientific">Pantoea dispersa</name>
    <dbReference type="NCBI Taxonomy" id="59814"/>
    <lineage>
        <taxon>Bacteria</taxon>
        <taxon>Pseudomonadati</taxon>
        <taxon>Pseudomonadota</taxon>
        <taxon>Gammaproteobacteria</taxon>
        <taxon>Enterobacterales</taxon>
        <taxon>Erwiniaceae</taxon>
        <taxon>Pantoea</taxon>
    </lineage>
</organism>
<evidence type="ECO:0000313" key="2">
    <source>
        <dbReference type="EMBL" id="KTS64767.1"/>
    </source>
</evidence>
<dbReference type="EMBL" id="LDSE01000057">
    <property type="protein sequence ID" value="KTS64767.1"/>
    <property type="molecule type" value="Genomic_DNA"/>
</dbReference>
<protein>
    <recommendedName>
        <fullName evidence="1">Bacterial Ig-like domain-containing protein</fullName>
    </recommendedName>
</protein>
<dbReference type="Gene3D" id="3.30.420.430">
    <property type="match status" value="4"/>
</dbReference>
<feature type="domain" description="Bacterial Ig-like" evidence="1">
    <location>
        <begin position="325"/>
        <end position="397"/>
    </location>
</feature>
<dbReference type="RefSeq" id="WP_058776536.1">
    <property type="nucleotide sequence ID" value="NZ_LDSD01000005.1"/>
</dbReference>
<proteinExistence type="predicted"/>